<keyword evidence="1" id="KW-0812">Transmembrane</keyword>
<evidence type="ECO:0008006" key="4">
    <source>
        <dbReference type="Google" id="ProtNLM"/>
    </source>
</evidence>
<proteinExistence type="predicted"/>
<keyword evidence="1" id="KW-1133">Transmembrane helix</keyword>
<name>A0A2A2H973_METBR</name>
<reference evidence="2 3" key="1">
    <citation type="journal article" date="2017" name="BMC Genomics">
        <title>Genomic analysis of methanogenic archaea reveals a shift towards energy conservation.</title>
        <authorList>
            <person name="Gilmore S.P."/>
            <person name="Henske J.K."/>
            <person name="Sexton J.A."/>
            <person name="Solomon K.V."/>
            <person name="Seppala S."/>
            <person name="Yoo J.I."/>
            <person name="Huyett L.M."/>
            <person name="Pressman A."/>
            <person name="Cogan J.Z."/>
            <person name="Kivenson V."/>
            <person name="Peng X."/>
            <person name="Tan Y."/>
            <person name="Valentine D.L."/>
            <person name="O'Malley M.A."/>
        </authorList>
    </citation>
    <scope>NUCLEOTIDE SEQUENCE [LARGE SCALE GENOMIC DNA]</scope>
    <source>
        <strain evidence="2 3">M.o.H.</strain>
    </source>
</reference>
<dbReference type="Proteomes" id="UP000217784">
    <property type="component" value="Unassembled WGS sequence"/>
</dbReference>
<dbReference type="Pfam" id="PF09889">
    <property type="entry name" value="DUF2116"/>
    <property type="match status" value="1"/>
</dbReference>
<dbReference type="OrthoDB" id="53264at2157"/>
<dbReference type="RefSeq" id="WP_069583390.1">
    <property type="nucleotide sequence ID" value="NZ_LMVM01000001.1"/>
</dbReference>
<dbReference type="PIRSF" id="PIRSF004990">
    <property type="entry name" value="UCP004990"/>
    <property type="match status" value="1"/>
</dbReference>
<dbReference type="AlphaFoldDB" id="A0A2A2H973"/>
<evidence type="ECO:0000313" key="3">
    <source>
        <dbReference type="Proteomes" id="UP000217784"/>
    </source>
</evidence>
<protein>
    <recommendedName>
        <fullName evidence="4">DUF2116 family Zn-ribbon domain-containing protein</fullName>
    </recommendedName>
</protein>
<sequence length="66" mass="7689">MTKPHKHCPVCGISIPLEERFCSPKCEETYAERARKVAKSRRIFYIILAVIIVLYIVYVFRGQLGF</sequence>
<keyword evidence="3" id="KW-1185">Reference proteome</keyword>
<keyword evidence="1" id="KW-0472">Membrane</keyword>
<accession>A0A2A2H973</accession>
<evidence type="ECO:0000313" key="2">
    <source>
        <dbReference type="EMBL" id="PAV05937.1"/>
    </source>
</evidence>
<comment type="caution">
    <text evidence="2">The sequence shown here is derived from an EMBL/GenBank/DDBJ whole genome shotgun (WGS) entry which is preliminary data.</text>
</comment>
<dbReference type="InterPro" id="IPR019216">
    <property type="entry name" value="DUF2116_treble_clef"/>
</dbReference>
<evidence type="ECO:0000256" key="1">
    <source>
        <dbReference type="SAM" id="Phobius"/>
    </source>
</evidence>
<organism evidence="2 3">
    <name type="scientific">Methanobacterium bryantii</name>
    <dbReference type="NCBI Taxonomy" id="2161"/>
    <lineage>
        <taxon>Archaea</taxon>
        <taxon>Methanobacteriati</taxon>
        <taxon>Methanobacteriota</taxon>
        <taxon>Methanomada group</taxon>
        <taxon>Methanobacteria</taxon>
        <taxon>Methanobacteriales</taxon>
        <taxon>Methanobacteriaceae</taxon>
        <taxon>Methanobacterium</taxon>
    </lineage>
</organism>
<gene>
    <name evidence="2" type="ORF">ASJ80_13875</name>
</gene>
<dbReference type="EMBL" id="LMVM01000001">
    <property type="protein sequence ID" value="PAV05937.1"/>
    <property type="molecule type" value="Genomic_DNA"/>
</dbReference>
<feature type="transmembrane region" description="Helical" evidence="1">
    <location>
        <begin position="43"/>
        <end position="60"/>
    </location>
</feature>